<evidence type="ECO:0000256" key="1">
    <source>
        <dbReference type="SAM" id="MobiDB-lite"/>
    </source>
</evidence>
<comment type="caution">
    <text evidence="2">The sequence shown here is derived from an EMBL/GenBank/DDBJ whole genome shotgun (WGS) entry which is preliminary data.</text>
</comment>
<name>A0A437RE88_9BURK</name>
<dbReference type="Proteomes" id="UP000285575">
    <property type="component" value="Unassembled WGS sequence"/>
</dbReference>
<dbReference type="InterPro" id="IPR008557">
    <property type="entry name" value="PhoX"/>
</dbReference>
<dbReference type="PROSITE" id="PS51318">
    <property type="entry name" value="TAT"/>
    <property type="match status" value="1"/>
</dbReference>
<dbReference type="OrthoDB" id="9801383at2"/>
<keyword evidence="3" id="KW-1185">Reference proteome</keyword>
<gene>
    <name evidence="2" type="ORF">EOE66_13015</name>
</gene>
<accession>A0A437RE88</accession>
<evidence type="ECO:0000313" key="3">
    <source>
        <dbReference type="Proteomes" id="UP000285575"/>
    </source>
</evidence>
<evidence type="ECO:0000313" key="2">
    <source>
        <dbReference type="EMBL" id="RVU45076.1"/>
    </source>
</evidence>
<dbReference type="InterPro" id="IPR006311">
    <property type="entry name" value="TAT_signal"/>
</dbReference>
<dbReference type="RefSeq" id="WP_128229140.1">
    <property type="nucleotide sequence ID" value="NZ_SACR01000004.1"/>
</dbReference>
<dbReference type="AlphaFoldDB" id="A0A437RE88"/>
<feature type="region of interest" description="Disordered" evidence="1">
    <location>
        <begin position="1"/>
        <end position="23"/>
    </location>
</feature>
<reference evidence="2 3" key="1">
    <citation type="submission" date="2019-01" db="EMBL/GenBank/DDBJ databases">
        <authorList>
            <person name="Chen W.-M."/>
        </authorList>
    </citation>
    <scope>NUCLEOTIDE SEQUENCE [LARGE SCALE GENOMIC DNA]</scope>
    <source>
        <strain evidence="2 3">KYPY4</strain>
    </source>
</reference>
<proteinExistence type="predicted"/>
<sequence length="806" mass="86694">MNAPHLPQPLTIEPDDIDKNPSDAPHLRDLVADRLNRRDVLTGGVSAMAMAGFGAAGLLGTDTAEASIRSLPPGATPARSLDFQAVERFRDDAVHVPAGYRATVVYATGDALDASIPEYSGDGSESRYDLRAGDHHDGMNWFGLHTRADLRDDRNSTRGLLCVNHENISGTAQFLHATGGTNLAANSPNRPEEEVIKEIDAHGVSVVEMRRQAGALRTHKPSRYNRRITARTTVDLSGPVLGTAYVRTKFSPSGQQARGTLNNCGHGVTPWGTYLTCEENWASYFFRNAGDDALRTERENAQLRRNGITSGAGGFSYRRWDRVSANQYPASEFERWNCSVTGPTASDDYRNEPNTFGYVVEIDPYAPLSRPKKRTAMGRRATEGAWCSVPKPGRPLAFYIGCDSRNEYVYKYVTTERWNPSDAQRGGLATGDKYLDRGTIYAAVFNADGTGRWEALAMSNPKIAAGLAPSARFPEGYRFEDLADICVNTRLAGSAVGATRMDRPEWTAVNPFNGEIYITMTENPDRGNVGFSGNSVPNPGLDAANPRYWFDTKGATSQGAASSAQRGNVNGHIVRIREDRDDPGAMSFRWDIFLFGAQAQADAGQDDVNYQANVNLSGLTAANEISKPDGCWFSPTTGILYIQSDDNTMTDRSNAMLLAALPGRLGDGGAVDVVNKAAGAPDPAVRALGADVVQRTYAGRKMSELTLKRLFVGPMGAEITGLTETPDGRALFINVQHPGENTGRAGAVPPSVAITPATPSGPFESNWPGNAGYGPGGTVARPRSATVIITRIDGGIIGHDPALPMS</sequence>
<organism evidence="2 3">
    <name type="scientific">Rubrivivax rivuli</name>
    <dbReference type="NCBI Taxonomy" id="1862385"/>
    <lineage>
        <taxon>Bacteria</taxon>
        <taxon>Pseudomonadati</taxon>
        <taxon>Pseudomonadota</taxon>
        <taxon>Betaproteobacteria</taxon>
        <taxon>Burkholderiales</taxon>
        <taxon>Sphaerotilaceae</taxon>
        <taxon>Rubrivivax</taxon>
    </lineage>
</organism>
<dbReference type="EMBL" id="SACR01000004">
    <property type="protein sequence ID" value="RVU45076.1"/>
    <property type="molecule type" value="Genomic_DNA"/>
</dbReference>
<protein>
    <submittedName>
        <fullName evidence="2">DUF839 domain-containing protein</fullName>
    </submittedName>
</protein>
<dbReference type="PANTHER" id="PTHR35399:SF2">
    <property type="entry name" value="DUF839 DOMAIN-CONTAINING PROTEIN"/>
    <property type="match status" value="1"/>
</dbReference>
<dbReference type="PANTHER" id="PTHR35399">
    <property type="entry name" value="SLR8030 PROTEIN"/>
    <property type="match status" value="1"/>
</dbReference>
<dbReference type="Pfam" id="PF05787">
    <property type="entry name" value="PhoX"/>
    <property type="match status" value="1"/>
</dbReference>